<feature type="region of interest" description="Disordered" evidence="1">
    <location>
        <begin position="297"/>
        <end position="323"/>
    </location>
</feature>
<reference evidence="2 3" key="1">
    <citation type="journal article" date="2023" name="Proc. Natl. Acad. Sci. U.S.A.">
        <title>A global phylogenomic analysis of the shiitake genus Lentinula.</title>
        <authorList>
            <person name="Sierra-Patev S."/>
            <person name="Min B."/>
            <person name="Naranjo-Ortiz M."/>
            <person name="Looney B."/>
            <person name="Konkel Z."/>
            <person name="Slot J.C."/>
            <person name="Sakamoto Y."/>
            <person name="Steenwyk J.L."/>
            <person name="Rokas A."/>
            <person name="Carro J."/>
            <person name="Camarero S."/>
            <person name="Ferreira P."/>
            <person name="Molpeceres G."/>
            <person name="Ruiz-Duenas F.J."/>
            <person name="Serrano A."/>
            <person name="Henrissat B."/>
            <person name="Drula E."/>
            <person name="Hughes K.W."/>
            <person name="Mata J.L."/>
            <person name="Ishikawa N.K."/>
            <person name="Vargas-Isla R."/>
            <person name="Ushijima S."/>
            <person name="Smith C.A."/>
            <person name="Donoghue J."/>
            <person name="Ahrendt S."/>
            <person name="Andreopoulos W."/>
            <person name="He G."/>
            <person name="LaButti K."/>
            <person name="Lipzen A."/>
            <person name="Ng V."/>
            <person name="Riley R."/>
            <person name="Sandor L."/>
            <person name="Barry K."/>
            <person name="Martinez A.T."/>
            <person name="Xiao Y."/>
            <person name="Gibbons J.G."/>
            <person name="Terashima K."/>
            <person name="Grigoriev I.V."/>
            <person name="Hibbett D."/>
        </authorList>
    </citation>
    <scope>NUCLEOTIDE SEQUENCE [LARGE SCALE GENOMIC DNA]</scope>
    <source>
        <strain evidence="2 3">TFB7810</strain>
    </source>
</reference>
<evidence type="ECO:0000256" key="1">
    <source>
        <dbReference type="SAM" id="MobiDB-lite"/>
    </source>
</evidence>
<feature type="compositionally biased region" description="Basic and acidic residues" evidence="1">
    <location>
        <begin position="234"/>
        <end position="243"/>
    </location>
</feature>
<dbReference type="Proteomes" id="UP001142393">
    <property type="component" value="Unassembled WGS sequence"/>
</dbReference>
<accession>A0A9W8P069</accession>
<feature type="compositionally biased region" description="Polar residues" evidence="1">
    <location>
        <begin position="64"/>
        <end position="76"/>
    </location>
</feature>
<feature type="compositionally biased region" description="Basic residues" evidence="1">
    <location>
        <begin position="22"/>
        <end position="32"/>
    </location>
</feature>
<dbReference type="AlphaFoldDB" id="A0A9W8P069"/>
<feature type="compositionally biased region" description="Polar residues" evidence="1">
    <location>
        <begin position="297"/>
        <end position="316"/>
    </location>
</feature>
<comment type="caution">
    <text evidence="2">The sequence shown here is derived from an EMBL/GenBank/DDBJ whole genome shotgun (WGS) entry which is preliminary data.</text>
</comment>
<evidence type="ECO:0000313" key="2">
    <source>
        <dbReference type="EMBL" id="KAJ3744257.1"/>
    </source>
</evidence>
<evidence type="ECO:0000313" key="3">
    <source>
        <dbReference type="Proteomes" id="UP001142393"/>
    </source>
</evidence>
<protein>
    <submittedName>
        <fullName evidence="2">Uncharacterized protein</fullName>
    </submittedName>
</protein>
<keyword evidence="3" id="KW-1185">Reference proteome</keyword>
<name>A0A9W8P069_9AGAR</name>
<organism evidence="2 3">
    <name type="scientific">Lentinula detonsa</name>
    <dbReference type="NCBI Taxonomy" id="2804962"/>
    <lineage>
        <taxon>Eukaryota</taxon>
        <taxon>Fungi</taxon>
        <taxon>Dikarya</taxon>
        <taxon>Basidiomycota</taxon>
        <taxon>Agaricomycotina</taxon>
        <taxon>Agaricomycetes</taxon>
        <taxon>Agaricomycetidae</taxon>
        <taxon>Agaricales</taxon>
        <taxon>Marasmiineae</taxon>
        <taxon>Omphalotaceae</taxon>
        <taxon>Lentinula</taxon>
    </lineage>
</organism>
<dbReference type="EMBL" id="JANVFU010000007">
    <property type="protein sequence ID" value="KAJ3744257.1"/>
    <property type="molecule type" value="Genomic_DNA"/>
</dbReference>
<sequence>MNTPSFDFHNDLESAAPLGRGARTHVPAKRKQAMLEACEEDSTRKLQRKNQALTASKQRKGPASRSTGTGLQSSSGIAARFAPMSRTSMSPLVDSIGPGNRAHIFNHNCPIPESLLGNSISHSGCLELPPPGIGSHTGDDAFPLDTQEYNEIIDDPDADFNEDELYSDSTQNNAHLPSLLSPTPAFTGTGVSTTSPSFSFPTPSFGSQISTSSESAVTGHRLRRLAHLALPKPKPTDADSKSDDEVDNDEMPARCRKARGFSSLDMTTSRREINEYLRDLLMNGIGLGEAISNTLAPFSPRSASGDNTRMNKTTQDVQRDSDD</sequence>
<feature type="region of interest" description="Disordered" evidence="1">
    <location>
        <begin position="1"/>
        <end position="83"/>
    </location>
</feature>
<gene>
    <name evidence="2" type="ORF">DFH05DRAFT_1525270</name>
</gene>
<proteinExistence type="predicted"/>
<feature type="region of interest" description="Disordered" evidence="1">
    <location>
        <begin position="226"/>
        <end position="252"/>
    </location>
</feature>